<reference evidence="1" key="1">
    <citation type="submission" date="2021-02" db="EMBL/GenBank/DDBJ databases">
        <authorList>
            <person name="Dougan E. K."/>
            <person name="Rhodes N."/>
            <person name="Thang M."/>
            <person name="Chan C."/>
        </authorList>
    </citation>
    <scope>NUCLEOTIDE SEQUENCE</scope>
</reference>
<dbReference type="OrthoDB" id="330671at2759"/>
<dbReference type="EMBL" id="CAJNDS010002100">
    <property type="protein sequence ID" value="CAE7326371.1"/>
    <property type="molecule type" value="Genomic_DNA"/>
</dbReference>
<dbReference type="AlphaFoldDB" id="A0A812NYH7"/>
<keyword evidence="2" id="KW-1185">Reference proteome</keyword>
<evidence type="ECO:0000313" key="1">
    <source>
        <dbReference type="EMBL" id="CAE7326371.1"/>
    </source>
</evidence>
<comment type="caution">
    <text evidence="1">The sequence shown here is derived from an EMBL/GenBank/DDBJ whole genome shotgun (WGS) entry which is preliminary data.</text>
</comment>
<evidence type="ECO:0000313" key="2">
    <source>
        <dbReference type="Proteomes" id="UP000604046"/>
    </source>
</evidence>
<proteinExistence type="predicted"/>
<organism evidence="1 2">
    <name type="scientific">Symbiodinium natans</name>
    <dbReference type="NCBI Taxonomy" id="878477"/>
    <lineage>
        <taxon>Eukaryota</taxon>
        <taxon>Sar</taxon>
        <taxon>Alveolata</taxon>
        <taxon>Dinophyceae</taxon>
        <taxon>Suessiales</taxon>
        <taxon>Symbiodiniaceae</taxon>
        <taxon>Symbiodinium</taxon>
    </lineage>
</organism>
<dbReference type="GO" id="GO:0015937">
    <property type="term" value="P:coenzyme A biosynthetic process"/>
    <property type="evidence" value="ECO:0007669"/>
    <property type="project" value="TreeGrafter"/>
</dbReference>
<gene>
    <name evidence="1" type="ORF">SNAT2548_LOCUS17088</name>
</gene>
<accession>A0A812NYH7</accession>
<dbReference type="InterPro" id="IPR014729">
    <property type="entry name" value="Rossmann-like_a/b/a_fold"/>
</dbReference>
<dbReference type="Gene3D" id="3.40.50.620">
    <property type="entry name" value="HUPs"/>
    <property type="match status" value="1"/>
</dbReference>
<dbReference type="GO" id="GO:0004140">
    <property type="term" value="F:dephospho-CoA kinase activity"/>
    <property type="evidence" value="ECO:0007669"/>
    <property type="project" value="TreeGrafter"/>
</dbReference>
<sequence length="346" mass="37400">MDSLIVRRRSLDLNYPEVFARKSDYIQTSKAFAVAGFTISALACPPSGPKDRRHLDQLAPRARGRISCDGAGFVPREEEQENGQEHSLVSVAASDVLDKLKKLAFVDCSGLTVKAVAEALNELGFKQERLANDGRIVWKVPCGFKRQAGASLLQDWGQRATTVADFLALLRPDLQVRMEELQDAFGPALWPQMGALVVSAETEAGGAAVNERRREKSTPEVQVVAVPLVASVGGKISSTTAREMDSLASAMQSCWALVPEPGKAQRWLPLLLALARQGVQAERVTQSLQRLETACGEAKPEPAAARCLELAPVPGLLEAVAVDVGWGEDVVTQIRLELDQGARSRL</sequence>
<dbReference type="PANTHER" id="PTHR10695:SF46">
    <property type="entry name" value="BIFUNCTIONAL COENZYME A SYNTHASE-RELATED"/>
    <property type="match status" value="1"/>
</dbReference>
<dbReference type="PANTHER" id="PTHR10695">
    <property type="entry name" value="DEPHOSPHO-COA KINASE-RELATED"/>
    <property type="match status" value="1"/>
</dbReference>
<protein>
    <submittedName>
        <fullName evidence="1">Uncharacterized protein</fullName>
    </submittedName>
</protein>
<name>A0A812NYH7_9DINO</name>
<dbReference type="Proteomes" id="UP000604046">
    <property type="component" value="Unassembled WGS sequence"/>
</dbReference>